<evidence type="ECO:0000256" key="5">
    <source>
        <dbReference type="ARBA" id="ARBA00022833"/>
    </source>
</evidence>
<dbReference type="AlphaFoldDB" id="A0A843WU39"/>
<feature type="compositionally biased region" description="Polar residues" evidence="8">
    <location>
        <begin position="1"/>
        <end position="18"/>
    </location>
</feature>
<dbReference type="InterPro" id="IPR051653">
    <property type="entry name" value="E3_ligase_sorting_rcpt"/>
</dbReference>
<comment type="caution">
    <text evidence="9">The sequence shown here is derived from an EMBL/GenBank/DDBJ whole genome shotgun (WGS) entry which is preliminary data.</text>
</comment>
<keyword evidence="10" id="KW-1185">Reference proteome</keyword>
<gene>
    <name evidence="9" type="ORF">Taro_044455</name>
</gene>
<feature type="region of interest" description="Disordered" evidence="8">
    <location>
        <begin position="1"/>
        <end position="29"/>
    </location>
</feature>
<dbReference type="GO" id="GO:0008270">
    <property type="term" value="F:zinc ion binding"/>
    <property type="evidence" value="ECO:0007669"/>
    <property type="project" value="UniProtKB-KW"/>
</dbReference>
<keyword evidence="6" id="KW-1133">Transmembrane helix</keyword>
<keyword evidence="7" id="KW-0472">Membrane</keyword>
<name>A0A843WU39_COLES</name>
<dbReference type="PANTHER" id="PTHR47168:SF1">
    <property type="entry name" value="OS02G0798600 PROTEIN"/>
    <property type="match status" value="1"/>
</dbReference>
<keyword evidence="3" id="KW-0479">Metal-binding</keyword>
<sequence>MCSESMSASPVAEQNPNGHNDGVSTDFGLSIGSSLSGKHLLKSKEVVISQRNGDDQEPSLQGLDEQASSSTMPVSVSRGEILSPITGEHSTSNHDYQNNAGRAMTSNVPQRNLPANSSLVGNQVDIIPDAHRSSENSGSASSVQSATEHSLEEESDEGAGALDPGLFIPLRARQRRSGSILHVDIVSISSNVFSRNSGGLGNHEARRNSRRLFWDAFSRRSSERDDGSHSMLFSSEDEDDLASHDRWLFNFSDFLGNGEASDYHSRHSSSERRWRSRSEMRERFRDGLDERSGRPSLCASGLHPDGTCSCETFLLAEGSGARASISRIVMLAEALFEVLDEIHRQPVPLSLSMVSQPAPESVVDSFPLKIHSKSSAAESGDVEQ</sequence>
<evidence type="ECO:0000256" key="1">
    <source>
        <dbReference type="ARBA" id="ARBA00004167"/>
    </source>
</evidence>
<evidence type="ECO:0000256" key="3">
    <source>
        <dbReference type="ARBA" id="ARBA00022723"/>
    </source>
</evidence>
<evidence type="ECO:0000256" key="4">
    <source>
        <dbReference type="ARBA" id="ARBA00022771"/>
    </source>
</evidence>
<keyword evidence="2" id="KW-0812">Transmembrane</keyword>
<feature type="region of interest" description="Disordered" evidence="8">
    <location>
        <begin position="129"/>
        <end position="162"/>
    </location>
</feature>
<evidence type="ECO:0000256" key="7">
    <source>
        <dbReference type="ARBA" id="ARBA00023136"/>
    </source>
</evidence>
<dbReference type="GO" id="GO:0016020">
    <property type="term" value="C:membrane"/>
    <property type="evidence" value="ECO:0007669"/>
    <property type="project" value="UniProtKB-SubCell"/>
</dbReference>
<feature type="region of interest" description="Disordered" evidence="8">
    <location>
        <begin position="46"/>
        <end position="116"/>
    </location>
</feature>
<feature type="compositionally biased region" description="Polar residues" evidence="8">
    <location>
        <begin position="88"/>
        <end position="116"/>
    </location>
</feature>
<keyword evidence="4" id="KW-0863">Zinc-finger</keyword>
<dbReference type="EMBL" id="NMUH01005012">
    <property type="protein sequence ID" value="MQM11547.1"/>
    <property type="molecule type" value="Genomic_DNA"/>
</dbReference>
<keyword evidence="5" id="KW-0862">Zinc</keyword>
<evidence type="ECO:0000313" key="10">
    <source>
        <dbReference type="Proteomes" id="UP000652761"/>
    </source>
</evidence>
<evidence type="ECO:0000313" key="9">
    <source>
        <dbReference type="EMBL" id="MQM11547.1"/>
    </source>
</evidence>
<protein>
    <submittedName>
        <fullName evidence="9">Uncharacterized protein</fullName>
    </submittedName>
</protein>
<organism evidence="9 10">
    <name type="scientific">Colocasia esculenta</name>
    <name type="common">Wild taro</name>
    <name type="synonym">Arum esculentum</name>
    <dbReference type="NCBI Taxonomy" id="4460"/>
    <lineage>
        <taxon>Eukaryota</taxon>
        <taxon>Viridiplantae</taxon>
        <taxon>Streptophyta</taxon>
        <taxon>Embryophyta</taxon>
        <taxon>Tracheophyta</taxon>
        <taxon>Spermatophyta</taxon>
        <taxon>Magnoliopsida</taxon>
        <taxon>Liliopsida</taxon>
        <taxon>Araceae</taxon>
        <taxon>Aroideae</taxon>
        <taxon>Colocasieae</taxon>
        <taxon>Colocasia</taxon>
    </lineage>
</organism>
<dbReference type="PANTHER" id="PTHR47168">
    <property type="entry name" value="RING ZINC FINGER DOMAIN SUPERFAMILY PROTEIN-RELATED"/>
    <property type="match status" value="1"/>
</dbReference>
<evidence type="ECO:0000256" key="2">
    <source>
        <dbReference type="ARBA" id="ARBA00022692"/>
    </source>
</evidence>
<evidence type="ECO:0000256" key="6">
    <source>
        <dbReference type="ARBA" id="ARBA00022989"/>
    </source>
</evidence>
<accession>A0A843WU39</accession>
<dbReference type="OrthoDB" id="8062037at2759"/>
<evidence type="ECO:0000256" key="8">
    <source>
        <dbReference type="SAM" id="MobiDB-lite"/>
    </source>
</evidence>
<comment type="subcellular location">
    <subcellularLocation>
        <location evidence="1">Membrane</location>
        <topology evidence="1">Single-pass membrane protein</topology>
    </subcellularLocation>
</comment>
<proteinExistence type="predicted"/>
<reference evidence="9" key="1">
    <citation type="submission" date="2017-07" db="EMBL/GenBank/DDBJ databases">
        <title>Taro Niue Genome Assembly and Annotation.</title>
        <authorList>
            <person name="Atibalentja N."/>
            <person name="Keating K."/>
            <person name="Fields C.J."/>
        </authorList>
    </citation>
    <scope>NUCLEOTIDE SEQUENCE</scope>
    <source>
        <strain evidence="9">Niue_2</strain>
        <tissue evidence="9">Leaf</tissue>
    </source>
</reference>
<feature type="compositionally biased region" description="Polar residues" evidence="8">
    <location>
        <begin position="135"/>
        <end position="148"/>
    </location>
</feature>
<dbReference type="Proteomes" id="UP000652761">
    <property type="component" value="Unassembled WGS sequence"/>
</dbReference>